<dbReference type="EMBL" id="LVLB01000014">
    <property type="protein sequence ID" value="KYN97202.1"/>
    <property type="molecule type" value="Genomic_DNA"/>
</dbReference>
<comment type="caution">
    <text evidence="5">The sequence shown here is derived from an EMBL/GenBank/DDBJ whole genome shotgun (WGS) entry which is preliminary data.</text>
</comment>
<dbReference type="PANTHER" id="PTHR13370">
    <property type="entry name" value="RNA METHYLASE-RELATED"/>
    <property type="match status" value="1"/>
</dbReference>
<dbReference type="Gene3D" id="3.40.50.150">
    <property type="entry name" value="Vaccinia Virus protein VP39"/>
    <property type="match status" value="1"/>
</dbReference>
<organism evidence="5 6">
    <name type="scientific">Plasmodium gaboni</name>
    <dbReference type="NCBI Taxonomy" id="647221"/>
    <lineage>
        <taxon>Eukaryota</taxon>
        <taxon>Sar</taxon>
        <taxon>Alveolata</taxon>
        <taxon>Apicomplexa</taxon>
        <taxon>Aconoidasida</taxon>
        <taxon>Haemosporida</taxon>
        <taxon>Plasmodiidae</taxon>
        <taxon>Plasmodium</taxon>
        <taxon>Plasmodium (Laverania)</taxon>
    </lineage>
</organism>
<dbReference type="RefSeq" id="XP_018640207.1">
    <property type="nucleotide sequence ID" value="XM_018787465.1"/>
</dbReference>
<evidence type="ECO:0000313" key="5">
    <source>
        <dbReference type="EMBL" id="KYN97202.1"/>
    </source>
</evidence>
<evidence type="ECO:0000313" key="6">
    <source>
        <dbReference type="Proteomes" id="UP000076004"/>
    </source>
</evidence>
<dbReference type="VEuPathDB" id="PlasmoDB:PGSY75_1343200"/>
<evidence type="ECO:0000256" key="2">
    <source>
        <dbReference type="ARBA" id="ARBA00022679"/>
    </source>
</evidence>
<dbReference type="GO" id="GO:0043527">
    <property type="term" value="C:tRNA methyltransferase complex"/>
    <property type="evidence" value="ECO:0007669"/>
    <property type="project" value="UniProtKB-ARBA"/>
</dbReference>
<dbReference type="SUPFAM" id="SSF53335">
    <property type="entry name" value="S-adenosyl-L-methionine-dependent methyltransferases"/>
    <property type="match status" value="1"/>
</dbReference>
<dbReference type="Proteomes" id="UP000076004">
    <property type="component" value="Unassembled WGS sequence"/>
</dbReference>
<dbReference type="AlphaFoldDB" id="A0A151LE10"/>
<keyword evidence="2 5" id="KW-0808">Transferase</keyword>
<feature type="domain" description="Ribosomal RNA large subunit methyltransferase K/L-like methyltransferase" evidence="3">
    <location>
        <begin position="253"/>
        <end position="297"/>
    </location>
</feature>
<feature type="domain" description="tRNA (guanine(10)-N(2))-methyltransferase TRMT11 N-terminal" evidence="4">
    <location>
        <begin position="89"/>
        <end position="218"/>
    </location>
</feature>
<reference evidence="5 6" key="1">
    <citation type="journal article" date="2016" name="Nat. Commun.">
        <title>Genomes of cryptic chimpanzee Plasmodium species reveal key evolutionary events leading to human malaria.</title>
        <authorList>
            <person name="Sundararaman S.A."/>
            <person name="Plenderleith L.J."/>
            <person name="Liu W."/>
            <person name="Loy D.E."/>
            <person name="Learn G.H."/>
            <person name="Li Y."/>
            <person name="Shaw K.S."/>
            <person name="Ayouba A."/>
            <person name="Peeters M."/>
            <person name="Speede S."/>
            <person name="Shaw G.M."/>
            <person name="Bushman F.D."/>
            <person name="Brisson D."/>
            <person name="Rayner J.C."/>
            <person name="Sharp P.M."/>
            <person name="Hahn B.H."/>
        </authorList>
    </citation>
    <scope>NUCLEOTIDE SEQUENCE [LARGE SCALE GENOMIC DNA]</scope>
    <source>
        <strain evidence="5 6">SY75</strain>
    </source>
</reference>
<sequence length="515" mass="60182">MPFLIWFSSHNKYDDCKISELNSLLEIYGYRKKEYDEKEKKKENDKEKNEGYNINHIELFEAVKKSSVRKNIEWEEKFKVSRMITNKFRNEVFLKTNISEEDLWVNVISRSVLIKGVIELWSEGNSYNEILKELLLKKDLFEKTLKDKKWCFCFNSYGKIINQEEKVDKMNFFKILLEPYTNIDLINPQVQIGLIEEYEQENYNSTILKKVYFGKCIALRRNQYMNNLNKIKKDHKIIGKPKIAWWTSYALNKRPILGPTTTDNDLAFIMCNIAKIKKGHIVLDPFVGSGGLLVTSSIFDAICIGNDIDIRLLKGYKLSYLNPHMKHKSNNKSIFENFVYYNLNIPEIIVSDNSKPIWNFFHKPWVDAIITDPPYGNRATVRICVTNNVEMNVVQNNDILPTSLKNQQDIYDNNNDNNFCSSEEQLKKKEKNISNAKTITYNCISAVKDLLNIASNVLVDNGMLVFLFPIQLDTIQEEINILKHPDFYLISYDLQTFTPITGRLIVSMQRKARNA</sequence>
<evidence type="ECO:0000259" key="4">
    <source>
        <dbReference type="Pfam" id="PF25904"/>
    </source>
</evidence>
<dbReference type="PIRSF" id="PIRSF017259">
    <property type="entry name" value="tRNA_mtfrase_TRM11"/>
    <property type="match status" value="1"/>
</dbReference>
<dbReference type="GO" id="GO:0005737">
    <property type="term" value="C:cytoplasm"/>
    <property type="evidence" value="ECO:0007669"/>
    <property type="project" value="TreeGrafter"/>
</dbReference>
<dbReference type="PANTHER" id="PTHR13370:SF3">
    <property type="entry name" value="TRNA (GUANINE(10)-N2)-METHYLTRANSFERASE HOMOLOG"/>
    <property type="match status" value="1"/>
</dbReference>
<name>A0A151LE10_9APIC</name>
<dbReference type="InterPro" id="IPR000241">
    <property type="entry name" value="RlmKL-like_Mtase"/>
</dbReference>
<protein>
    <submittedName>
        <fullName evidence="5">Putative tRNA guanosine-2'-O-methyltransferase</fullName>
    </submittedName>
</protein>
<dbReference type="GO" id="GO:0008168">
    <property type="term" value="F:methyltransferase activity"/>
    <property type="evidence" value="ECO:0007669"/>
    <property type="project" value="UniProtKB-KW"/>
</dbReference>
<dbReference type="FunFam" id="3.40.50.150:FF:000304">
    <property type="entry name" value="Methyltransferase/nucleic acid binding"/>
    <property type="match status" value="1"/>
</dbReference>
<dbReference type="InterPro" id="IPR059073">
    <property type="entry name" value="TRMT11_N"/>
</dbReference>
<dbReference type="VEuPathDB" id="PlasmoDB:PGABG01_1341200"/>
<gene>
    <name evidence="5" type="ORF">PGSY75_1343200</name>
</gene>
<proteinExistence type="predicted"/>
<dbReference type="InterPro" id="IPR029063">
    <property type="entry name" value="SAM-dependent_MTases_sf"/>
</dbReference>
<dbReference type="GO" id="GO:0032259">
    <property type="term" value="P:methylation"/>
    <property type="evidence" value="ECO:0007669"/>
    <property type="project" value="UniProtKB-KW"/>
</dbReference>
<dbReference type="KEGG" id="pgab:PGSY75_1343200"/>
<dbReference type="PROSITE" id="PS00092">
    <property type="entry name" value="N6_MTASE"/>
    <property type="match status" value="1"/>
</dbReference>
<accession>A0A151LE10</accession>
<dbReference type="InterPro" id="IPR002052">
    <property type="entry name" value="DNA_methylase_N6_adenine_CS"/>
</dbReference>
<dbReference type="Pfam" id="PF25904">
    <property type="entry name" value="Tmrp11_N"/>
    <property type="match status" value="1"/>
</dbReference>
<dbReference type="Pfam" id="PF01170">
    <property type="entry name" value="UPF0020"/>
    <property type="match status" value="1"/>
</dbReference>
<dbReference type="GeneID" id="29778053"/>
<keyword evidence="1 5" id="KW-0489">Methyltransferase</keyword>
<dbReference type="GO" id="GO:0003676">
    <property type="term" value="F:nucleic acid binding"/>
    <property type="evidence" value="ECO:0007669"/>
    <property type="project" value="InterPro"/>
</dbReference>
<evidence type="ECO:0000259" key="3">
    <source>
        <dbReference type="Pfam" id="PF01170"/>
    </source>
</evidence>
<evidence type="ECO:0000256" key="1">
    <source>
        <dbReference type="ARBA" id="ARBA00022603"/>
    </source>
</evidence>
<dbReference type="PRINTS" id="PR00507">
    <property type="entry name" value="N12N6MTFRASE"/>
</dbReference>